<evidence type="ECO:0000256" key="1">
    <source>
        <dbReference type="ARBA" id="ARBA00022679"/>
    </source>
</evidence>
<dbReference type="Proteomes" id="UP000680750">
    <property type="component" value="Chromosome"/>
</dbReference>
<dbReference type="SUPFAM" id="SSF55729">
    <property type="entry name" value="Acyl-CoA N-acyltransferases (Nat)"/>
    <property type="match status" value="1"/>
</dbReference>
<organism evidence="4 5">
    <name type="scientific">Actinocatenispora sera</name>
    <dbReference type="NCBI Taxonomy" id="390989"/>
    <lineage>
        <taxon>Bacteria</taxon>
        <taxon>Bacillati</taxon>
        <taxon>Actinomycetota</taxon>
        <taxon>Actinomycetes</taxon>
        <taxon>Micromonosporales</taxon>
        <taxon>Micromonosporaceae</taxon>
        <taxon>Actinocatenispora</taxon>
    </lineage>
</organism>
<protein>
    <submittedName>
        <fullName evidence="4">GNAT family N-acetyltransferase</fullName>
    </submittedName>
</protein>
<dbReference type="AlphaFoldDB" id="A0A810KYI1"/>
<reference evidence="4" key="1">
    <citation type="submission" date="2020-08" db="EMBL/GenBank/DDBJ databases">
        <title>Whole genome shotgun sequence of Actinocatenispora sera NBRC 101916.</title>
        <authorList>
            <person name="Komaki H."/>
            <person name="Tamura T."/>
        </authorList>
    </citation>
    <scope>NUCLEOTIDE SEQUENCE</scope>
    <source>
        <strain evidence="4">NBRC 101916</strain>
    </source>
</reference>
<feature type="domain" description="N-acetyltransferase" evidence="3">
    <location>
        <begin position="7"/>
        <end position="170"/>
    </location>
</feature>
<dbReference type="PROSITE" id="PS51186">
    <property type="entry name" value="GNAT"/>
    <property type="match status" value="1"/>
</dbReference>
<proteinExistence type="predicted"/>
<dbReference type="PANTHER" id="PTHR43877">
    <property type="entry name" value="AMINOALKYLPHOSPHONATE N-ACETYLTRANSFERASE-RELATED-RELATED"/>
    <property type="match status" value="1"/>
</dbReference>
<dbReference type="GO" id="GO:0016747">
    <property type="term" value="F:acyltransferase activity, transferring groups other than amino-acyl groups"/>
    <property type="evidence" value="ECO:0007669"/>
    <property type="project" value="InterPro"/>
</dbReference>
<dbReference type="OrthoDB" id="4458954at2"/>
<dbReference type="Pfam" id="PF00583">
    <property type="entry name" value="Acetyltransf_1"/>
    <property type="match status" value="1"/>
</dbReference>
<dbReference type="KEGG" id="aser:Asera_23980"/>
<evidence type="ECO:0000313" key="5">
    <source>
        <dbReference type="Proteomes" id="UP000680750"/>
    </source>
</evidence>
<keyword evidence="2" id="KW-0012">Acyltransferase</keyword>
<evidence type="ECO:0000313" key="4">
    <source>
        <dbReference type="EMBL" id="BCJ28290.1"/>
    </source>
</evidence>
<dbReference type="InterPro" id="IPR016181">
    <property type="entry name" value="Acyl_CoA_acyltransferase"/>
</dbReference>
<dbReference type="InterPro" id="IPR050832">
    <property type="entry name" value="Bact_Acetyltransf"/>
</dbReference>
<evidence type="ECO:0000259" key="3">
    <source>
        <dbReference type="PROSITE" id="PS51186"/>
    </source>
</evidence>
<dbReference type="Gene3D" id="3.40.630.30">
    <property type="match status" value="1"/>
</dbReference>
<dbReference type="PANTHER" id="PTHR43877:SF2">
    <property type="entry name" value="AMINOALKYLPHOSPHONATE N-ACETYLTRANSFERASE-RELATED"/>
    <property type="match status" value="1"/>
</dbReference>
<name>A0A810KYI1_9ACTN</name>
<gene>
    <name evidence="4" type="ORF">Asera_23980</name>
</gene>
<evidence type="ECO:0000256" key="2">
    <source>
        <dbReference type="ARBA" id="ARBA00023315"/>
    </source>
</evidence>
<keyword evidence="1" id="KW-0808">Transferase</keyword>
<dbReference type="RefSeq" id="WP_030445882.1">
    <property type="nucleotide sequence ID" value="NZ_AP023354.1"/>
</dbReference>
<sequence length="178" mass="19086">MADGSTPVVRIRRSDDIKGCAAVLREVYATDGYPVEGVTDAEGWLFPDGLLEAWVAVDSSQILGHAAICEPRGEDAAEMLIEQTGINESEIAVVARLFVAPAARGRSLGQALAAAAMEYATAHDLRVVFDVMTKDRAAIRLYERLGCIRLGTAVHKFGEGQEVEAYCYVAPGAMPSTR</sequence>
<dbReference type="InterPro" id="IPR000182">
    <property type="entry name" value="GNAT_dom"/>
</dbReference>
<keyword evidence="5" id="KW-1185">Reference proteome</keyword>
<accession>A0A810KYI1</accession>
<dbReference type="EMBL" id="AP023354">
    <property type="protein sequence ID" value="BCJ28290.1"/>
    <property type="molecule type" value="Genomic_DNA"/>
</dbReference>